<keyword evidence="4" id="KW-1133">Transmembrane helix</keyword>
<dbReference type="Pfam" id="PF12833">
    <property type="entry name" value="HTH_18"/>
    <property type="match status" value="1"/>
</dbReference>
<dbReference type="GO" id="GO:0043565">
    <property type="term" value="F:sequence-specific DNA binding"/>
    <property type="evidence" value="ECO:0007669"/>
    <property type="project" value="InterPro"/>
</dbReference>
<keyword evidence="7" id="KW-1185">Reference proteome</keyword>
<keyword evidence="4" id="KW-0812">Transmembrane</keyword>
<dbReference type="GO" id="GO:0003700">
    <property type="term" value="F:DNA-binding transcription factor activity"/>
    <property type="evidence" value="ECO:0007669"/>
    <property type="project" value="InterPro"/>
</dbReference>
<evidence type="ECO:0000256" key="1">
    <source>
        <dbReference type="ARBA" id="ARBA00023015"/>
    </source>
</evidence>
<reference evidence="6 7" key="1">
    <citation type="submission" date="2017-05" db="EMBL/GenBank/DDBJ databases">
        <title>Functional genome analysis of Paenibacillus pasadenensis strain R16: insights on endophytic life style and antifungal activity.</title>
        <authorList>
            <person name="Passera A."/>
            <person name="Marcolungo L."/>
            <person name="Casati P."/>
            <person name="Brasca M."/>
            <person name="Quaglino F."/>
            <person name="Delledonne M."/>
        </authorList>
    </citation>
    <scope>NUCLEOTIDE SEQUENCE [LARGE SCALE GENOMIC DNA]</scope>
    <source>
        <strain evidence="6 7">R16</strain>
    </source>
</reference>
<dbReference type="AlphaFoldDB" id="A0A2N5N171"/>
<feature type="transmembrane region" description="Helical" evidence="4">
    <location>
        <begin position="12"/>
        <end position="37"/>
    </location>
</feature>
<keyword evidence="4" id="KW-0472">Membrane</keyword>
<dbReference type="SUPFAM" id="SSF46689">
    <property type="entry name" value="Homeodomain-like"/>
    <property type="match status" value="1"/>
</dbReference>
<dbReference type="PANTHER" id="PTHR43280">
    <property type="entry name" value="ARAC-FAMILY TRANSCRIPTIONAL REGULATOR"/>
    <property type="match status" value="1"/>
</dbReference>
<dbReference type="InterPro" id="IPR018060">
    <property type="entry name" value="HTH_AraC"/>
</dbReference>
<dbReference type="InterPro" id="IPR009057">
    <property type="entry name" value="Homeodomain-like_sf"/>
</dbReference>
<dbReference type="EMBL" id="NFEZ01000004">
    <property type="protein sequence ID" value="PLT44073.1"/>
    <property type="molecule type" value="Genomic_DNA"/>
</dbReference>
<dbReference type="PROSITE" id="PS00041">
    <property type="entry name" value="HTH_ARAC_FAMILY_1"/>
    <property type="match status" value="1"/>
</dbReference>
<feature type="transmembrane region" description="Helical" evidence="4">
    <location>
        <begin position="306"/>
        <end position="329"/>
    </location>
</feature>
<keyword evidence="2" id="KW-0238">DNA-binding</keyword>
<dbReference type="InterPro" id="IPR020449">
    <property type="entry name" value="Tscrpt_reg_AraC-type_HTH"/>
</dbReference>
<evidence type="ECO:0000256" key="3">
    <source>
        <dbReference type="ARBA" id="ARBA00023163"/>
    </source>
</evidence>
<dbReference type="PRINTS" id="PR00032">
    <property type="entry name" value="HTHARAC"/>
</dbReference>
<comment type="caution">
    <text evidence="6">The sequence shown here is derived from an EMBL/GenBank/DDBJ whole genome shotgun (WGS) entry which is preliminary data.</text>
</comment>
<dbReference type="Proteomes" id="UP000234789">
    <property type="component" value="Unassembled WGS sequence"/>
</dbReference>
<organism evidence="6 7">
    <name type="scientific">Paenibacillus pasadenensis</name>
    <dbReference type="NCBI Taxonomy" id="217090"/>
    <lineage>
        <taxon>Bacteria</taxon>
        <taxon>Bacillati</taxon>
        <taxon>Bacillota</taxon>
        <taxon>Bacilli</taxon>
        <taxon>Bacillales</taxon>
        <taxon>Paenibacillaceae</taxon>
        <taxon>Paenibacillus</taxon>
    </lineage>
</organism>
<gene>
    <name evidence="6" type="ORF">B8V81_2504</name>
</gene>
<dbReference type="RefSeq" id="WP_180968440.1">
    <property type="nucleotide sequence ID" value="NZ_NFEZ01000004.1"/>
</dbReference>
<sequence>MRLNRIRRSDQLYVKLLIGITLCIVFAIFVSSSIYYFTFARILQNDAFESNLANLRDTSRTVAKTTDNAQTLAFQIYRNSAISKLLYYSNPNPFDTQAAMIDLSNYLTTMPFIHSIYVYNPASGLYYITSQNGQKGIVPEHLLKDKSIAPILKNYEDYQPFAPVPRIIATSDRSEEETSVYSYLCYDAIGTSQTINSAVIVNISASWINQELGQHLSGNDQTLYIDDHGKVLSARDLRPVPLGDSDRTLIGQLVEKEELGYRVARFGGEKSLVTYTAPDAFNWQYVRVTPYSEITKKLSGIRWKTLLIACIVLAVGICLAWLVSKFLYVPIDKIRNQMKDLESEKRNSSYTLRQNTMRKLIQIQEFNADLQAEKLKKMGISFDFTKPYRLAYLRIDRFEQLKEMNPNDLLTYKFAIMNIATEICSRQYIVDSIDLDEDSMLMLINTFEDQPFDWSEHELMLKDIQNACMEYIRIGLTIALTPVSSNPHELHDRFKLAKEASNQRFFLGRGAIIEAEPLQAEAKYYFPIGKEKRMIEALAGGKTEEAKALFDAIMQETVPCSFPVAHAAATHLSVTLDNMLMEIERNGSLPLGLGELVIPRIERYETLEEMTEAFHRFFDQLKTKLVEKRSSKQDDLIRKINDIIQSRFHEPNLSLNYVAEELKMSTYHVSRVYRQQTMSTIVDTINAVRIEKAKELLLTTELSIADISERTGYTNSSYFHRIFKKGIGVTPTEFRKSGRRSAE</sequence>
<dbReference type="InterPro" id="IPR018062">
    <property type="entry name" value="HTH_AraC-typ_CS"/>
</dbReference>
<dbReference type="Gene3D" id="1.10.10.60">
    <property type="entry name" value="Homeodomain-like"/>
    <property type="match status" value="2"/>
</dbReference>
<evidence type="ECO:0000313" key="6">
    <source>
        <dbReference type="EMBL" id="PLT44073.1"/>
    </source>
</evidence>
<evidence type="ECO:0000259" key="5">
    <source>
        <dbReference type="PROSITE" id="PS01124"/>
    </source>
</evidence>
<dbReference type="PROSITE" id="PS01124">
    <property type="entry name" value="HTH_ARAC_FAMILY_2"/>
    <property type="match status" value="1"/>
</dbReference>
<name>A0A2N5N171_9BACL</name>
<protein>
    <submittedName>
        <fullName evidence="6">Transcriptional regulator, AraC family</fullName>
    </submittedName>
</protein>
<dbReference type="SMART" id="SM00342">
    <property type="entry name" value="HTH_ARAC"/>
    <property type="match status" value="1"/>
</dbReference>
<dbReference type="PANTHER" id="PTHR43280:SF28">
    <property type="entry name" value="HTH-TYPE TRANSCRIPTIONAL ACTIVATOR RHAS"/>
    <property type="match status" value="1"/>
</dbReference>
<evidence type="ECO:0000256" key="4">
    <source>
        <dbReference type="SAM" id="Phobius"/>
    </source>
</evidence>
<proteinExistence type="predicted"/>
<evidence type="ECO:0000313" key="7">
    <source>
        <dbReference type="Proteomes" id="UP000234789"/>
    </source>
</evidence>
<keyword evidence="3" id="KW-0804">Transcription</keyword>
<evidence type="ECO:0000256" key="2">
    <source>
        <dbReference type="ARBA" id="ARBA00023125"/>
    </source>
</evidence>
<feature type="domain" description="HTH araC/xylS-type" evidence="5">
    <location>
        <begin position="638"/>
        <end position="737"/>
    </location>
</feature>
<accession>A0A2N5N171</accession>
<keyword evidence="1" id="KW-0805">Transcription regulation</keyword>